<gene>
    <name evidence="1" type="ORF">IAQ69_02910</name>
</gene>
<reference evidence="1 2" key="1">
    <citation type="submission" date="2020-08" db="EMBL/GenBank/DDBJ databases">
        <title>Emergence of ISAba1-mediated novel tet(X) in Acinetobacter variabilis from a chicken farm.</title>
        <authorList>
            <person name="Peng K."/>
            <person name="Li R."/>
        </authorList>
    </citation>
    <scope>NUCLEOTIDE SEQUENCE [LARGE SCALE GENOMIC DNA]</scope>
    <source>
        <strain evidence="1 2">XM9F202-2</strain>
    </source>
</reference>
<dbReference type="EMBL" id="CP060811">
    <property type="protein sequence ID" value="QQN88651.1"/>
    <property type="molecule type" value="Genomic_DNA"/>
</dbReference>
<dbReference type="Proteomes" id="UP000596079">
    <property type="component" value="Chromosome"/>
</dbReference>
<dbReference type="PANTHER" id="PTHR15394">
    <property type="entry name" value="SERINE HYDROLASE RBBP9"/>
    <property type="match status" value="1"/>
</dbReference>
<dbReference type="SUPFAM" id="SSF53474">
    <property type="entry name" value="alpha/beta-Hydrolases"/>
    <property type="match status" value="1"/>
</dbReference>
<sequence>MTQVIVVHGYTASPEENWFPWIQEKAQQEHVSLKVLRLDPSTTPKLEVWEQQMREQIDGIDENSIFIAHSLGCLAALHYLSRELKNQRIKQLVLVAGFNGRLGRLEEVNPFIDAAEVDFDLLKRQIDERVVIYSEGDDRVQPDFSLEQAESLDAIVVCAEHQGHFINSQGCTELPEVWRVIQPYLIQSSTE</sequence>
<name>A0A7T7WK77_9GAMM</name>
<dbReference type="InterPro" id="IPR029058">
    <property type="entry name" value="AB_hydrolase_fold"/>
</dbReference>
<organism evidence="1 2">
    <name type="scientific">Acinetobacter variabilis</name>
    <dbReference type="NCBI Taxonomy" id="70346"/>
    <lineage>
        <taxon>Bacteria</taxon>
        <taxon>Pseudomonadati</taxon>
        <taxon>Pseudomonadota</taxon>
        <taxon>Gammaproteobacteria</taxon>
        <taxon>Moraxellales</taxon>
        <taxon>Moraxellaceae</taxon>
        <taxon>Acinetobacter</taxon>
    </lineage>
</organism>
<dbReference type="RefSeq" id="WP_159123528.1">
    <property type="nucleotide sequence ID" value="NZ_CP060811.1"/>
</dbReference>
<dbReference type="Gene3D" id="3.40.50.1820">
    <property type="entry name" value="alpha/beta hydrolase"/>
    <property type="match status" value="1"/>
</dbReference>
<dbReference type="InterPro" id="IPR010662">
    <property type="entry name" value="RBBP9/YdeN"/>
</dbReference>
<evidence type="ECO:0000313" key="2">
    <source>
        <dbReference type="Proteomes" id="UP000596079"/>
    </source>
</evidence>
<keyword evidence="1" id="KW-0378">Hydrolase</keyword>
<proteinExistence type="predicted"/>
<dbReference type="AlphaFoldDB" id="A0A7T7WK77"/>
<protein>
    <submittedName>
        <fullName evidence="1">Serine hydrolase family protein</fullName>
    </submittedName>
</protein>
<dbReference type="PANTHER" id="PTHR15394:SF3">
    <property type="entry name" value="SERINE HYDROLASE RBBP9"/>
    <property type="match status" value="1"/>
</dbReference>
<accession>A0A7T7WK77</accession>
<dbReference type="Pfam" id="PF06821">
    <property type="entry name" value="Ser_hydrolase"/>
    <property type="match status" value="1"/>
</dbReference>
<dbReference type="GO" id="GO:0016787">
    <property type="term" value="F:hydrolase activity"/>
    <property type="evidence" value="ECO:0007669"/>
    <property type="project" value="UniProtKB-KW"/>
</dbReference>
<evidence type="ECO:0000313" key="1">
    <source>
        <dbReference type="EMBL" id="QQN88651.1"/>
    </source>
</evidence>